<keyword evidence="1" id="KW-0732">Signal</keyword>
<sequence>MSSTSLLLLVLLPLTSSQLLEIFGLSTGDAGTVERQSAFHDLATQSVGLINYLQTIQRNPNNQLAKKVNFMEGIPVVPGVMGSLPGAGSCLPRGSPLVRDKSPSLFQNMLRNIPGAHDYLSSLLPAPSVDIDALLGKYQWAVDTPSAHNRFCATTEFQRSAQAGNSSSFSLQEKFRINSEEGGEKVAFGYGIIHKDRTYVYMQDDPCPYQIVMVGPRKGGTGQYEYLVLSNWARYPLIGLVRDTRVFHNRYKEQLEADLEKEGFINSYSGKSAIRYTDWSKCRPATPVSYIQNVLNELFG</sequence>
<keyword evidence="4" id="KW-1185">Reference proteome</keyword>
<evidence type="ECO:0000313" key="3">
    <source>
        <dbReference type="EMBL" id="KAK6766825.1"/>
    </source>
</evidence>
<dbReference type="Pfam" id="PF24976">
    <property type="entry name" value="Lipocalin_10"/>
    <property type="match status" value="1"/>
</dbReference>
<comment type="caution">
    <text evidence="3">The sequence shown here is derived from an EMBL/GenBank/DDBJ whole genome shotgun (WGS) entry which is preliminary data.</text>
</comment>
<feature type="signal peptide" evidence="1">
    <location>
        <begin position="1"/>
        <end position="17"/>
    </location>
</feature>
<feature type="chain" id="PRO_5047482195" description="Lipocalin domain-containing protein" evidence="1">
    <location>
        <begin position="18"/>
        <end position="300"/>
    </location>
</feature>
<protein>
    <recommendedName>
        <fullName evidence="2">Lipocalin domain-containing protein</fullName>
    </recommendedName>
</protein>
<feature type="domain" description="Lipocalin" evidence="2">
    <location>
        <begin position="114"/>
        <end position="291"/>
    </location>
</feature>
<dbReference type="PANTHER" id="PTHR37437:SF5">
    <property type="entry name" value="LIPOCALIN-RELATED PROTEIN"/>
    <property type="match status" value="1"/>
</dbReference>
<evidence type="ECO:0000313" key="4">
    <source>
        <dbReference type="Proteomes" id="UP001303046"/>
    </source>
</evidence>
<dbReference type="Proteomes" id="UP001303046">
    <property type="component" value="Unassembled WGS sequence"/>
</dbReference>
<accession>A0ABR1EW91</accession>
<dbReference type="InterPro" id="IPR056868">
    <property type="entry name" value="Lipocalin_dom_nem"/>
</dbReference>
<evidence type="ECO:0000259" key="2">
    <source>
        <dbReference type="Pfam" id="PF24976"/>
    </source>
</evidence>
<gene>
    <name evidence="3" type="primary">Necator_chrX.g26394</name>
    <name evidence="3" type="ORF">RB195_026227</name>
</gene>
<proteinExistence type="predicted"/>
<organism evidence="3 4">
    <name type="scientific">Necator americanus</name>
    <name type="common">Human hookworm</name>
    <dbReference type="NCBI Taxonomy" id="51031"/>
    <lineage>
        <taxon>Eukaryota</taxon>
        <taxon>Metazoa</taxon>
        <taxon>Ecdysozoa</taxon>
        <taxon>Nematoda</taxon>
        <taxon>Chromadorea</taxon>
        <taxon>Rhabditida</taxon>
        <taxon>Rhabditina</taxon>
        <taxon>Rhabditomorpha</taxon>
        <taxon>Strongyloidea</taxon>
        <taxon>Ancylostomatidae</taxon>
        <taxon>Bunostominae</taxon>
        <taxon>Necator</taxon>
    </lineage>
</organism>
<name>A0ABR1EW91_NECAM</name>
<dbReference type="PANTHER" id="PTHR37437">
    <property type="entry name" value="LIPOCALIN-RELATED PROTEIN-RELATED"/>
    <property type="match status" value="1"/>
</dbReference>
<evidence type="ECO:0000256" key="1">
    <source>
        <dbReference type="SAM" id="SignalP"/>
    </source>
</evidence>
<reference evidence="3 4" key="1">
    <citation type="submission" date="2023-08" db="EMBL/GenBank/DDBJ databases">
        <title>A Necator americanus chromosomal reference genome.</title>
        <authorList>
            <person name="Ilik V."/>
            <person name="Petrzelkova K.J."/>
            <person name="Pardy F."/>
            <person name="Fuh T."/>
            <person name="Niatou-Singa F.S."/>
            <person name="Gouil Q."/>
            <person name="Baker L."/>
            <person name="Ritchie M.E."/>
            <person name="Jex A.R."/>
            <person name="Gazzola D."/>
            <person name="Li H."/>
            <person name="Toshio Fujiwara R."/>
            <person name="Zhan B."/>
            <person name="Aroian R.V."/>
            <person name="Pafco B."/>
            <person name="Schwarz E.M."/>
        </authorList>
    </citation>
    <scope>NUCLEOTIDE SEQUENCE [LARGE SCALE GENOMIC DNA]</scope>
    <source>
        <strain evidence="3 4">Aroian</strain>
        <tissue evidence="3">Whole animal</tissue>
    </source>
</reference>
<dbReference type="EMBL" id="JAVFWL010000006">
    <property type="protein sequence ID" value="KAK6766825.1"/>
    <property type="molecule type" value="Genomic_DNA"/>
</dbReference>